<organism evidence="1 2">
    <name type="scientific">Phlebia brevispora</name>
    <dbReference type="NCBI Taxonomy" id="194682"/>
    <lineage>
        <taxon>Eukaryota</taxon>
        <taxon>Fungi</taxon>
        <taxon>Dikarya</taxon>
        <taxon>Basidiomycota</taxon>
        <taxon>Agaricomycotina</taxon>
        <taxon>Agaricomycetes</taxon>
        <taxon>Polyporales</taxon>
        <taxon>Meruliaceae</taxon>
        <taxon>Phlebia</taxon>
    </lineage>
</organism>
<gene>
    <name evidence="1" type="ORF">NM688_g3543</name>
</gene>
<keyword evidence="2" id="KW-1185">Reference proteome</keyword>
<comment type="caution">
    <text evidence="1">The sequence shown here is derived from an EMBL/GenBank/DDBJ whole genome shotgun (WGS) entry which is preliminary data.</text>
</comment>
<accession>A0ACC1T5N2</accession>
<dbReference type="Proteomes" id="UP001148662">
    <property type="component" value="Unassembled WGS sequence"/>
</dbReference>
<reference evidence="1" key="1">
    <citation type="submission" date="2022-07" db="EMBL/GenBank/DDBJ databases">
        <title>Genome Sequence of Phlebia brevispora.</title>
        <authorList>
            <person name="Buettner E."/>
        </authorList>
    </citation>
    <scope>NUCLEOTIDE SEQUENCE</scope>
    <source>
        <strain evidence="1">MPL23</strain>
    </source>
</reference>
<sequence length="425" mass="46514">MSMSTATFRATTAPTTMSFSPRGELLAVGLSGGSLLIINYASDVKMLEIPTHTSISCITWHPFENVVFIGFIDGSLRLQTITPVSSELLYVALPGSVQAIAYDVCGRRLGACVNSRFIVLDEGLTGERFGPSTVSSPDLLGSADVVIEMGEHDITSMHFVLGGQRLVCCFTFGVAVYDVATSQLLWRQQYGKWILGSNASKSQSFLLCHELLGFLCVDIGSFEVVRYYPALPHLVPLFAILESDDIALGCLLLGRQLVITSLDSKQLQTISRQHTLHGLVAHFEGSPSHYYIAVDKVINGEYWIEVLKVEKAICLQRGVTMEAILNGPESYTLLKRIIFAILDLTCLLVLLYIALYCATLLEDVCWKFSDGALSEIIECSCEGECTLVHSTVFSLAGEFCDIYLDAFDLAERALEGVLESLVSDL</sequence>
<evidence type="ECO:0000313" key="2">
    <source>
        <dbReference type="Proteomes" id="UP001148662"/>
    </source>
</evidence>
<name>A0ACC1T5N2_9APHY</name>
<dbReference type="EMBL" id="JANHOG010000524">
    <property type="protein sequence ID" value="KAJ3553563.1"/>
    <property type="molecule type" value="Genomic_DNA"/>
</dbReference>
<protein>
    <submittedName>
        <fullName evidence="1">Uncharacterized protein</fullName>
    </submittedName>
</protein>
<evidence type="ECO:0000313" key="1">
    <source>
        <dbReference type="EMBL" id="KAJ3553563.1"/>
    </source>
</evidence>
<proteinExistence type="predicted"/>